<name>A0A232EES5_9HYME</name>
<dbReference type="AlphaFoldDB" id="A0A232EES5"/>
<keyword evidence="2" id="KW-1185">Reference proteome</keyword>
<comment type="caution">
    <text evidence="1">The sequence shown here is derived from an EMBL/GenBank/DDBJ whole genome shotgun (WGS) entry which is preliminary data.</text>
</comment>
<evidence type="ECO:0000313" key="2">
    <source>
        <dbReference type="Proteomes" id="UP000215335"/>
    </source>
</evidence>
<dbReference type="EMBL" id="NNAY01005260">
    <property type="protein sequence ID" value="OXU16812.1"/>
    <property type="molecule type" value="Genomic_DNA"/>
</dbReference>
<sequence>MSSFFTFYLDSVYLDGFRLTSVGASVVVSWTPSGPGGSWRLRLSHADVAGCSGPLDDGGGLAGFLPLVGMVAGSSGRWHFRVPTRCTCNTLAHSRTLLGDSPNLL</sequence>
<protein>
    <submittedName>
        <fullName evidence="1">Uncharacterized protein</fullName>
    </submittedName>
</protein>
<evidence type="ECO:0000313" key="1">
    <source>
        <dbReference type="EMBL" id="OXU16812.1"/>
    </source>
</evidence>
<reference evidence="1 2" key="1">
    <citation type="journal article" date="2017" name="Curr. Biol.">
        <title>The Evolution of Venom by Co-option of Single-Copy Genes.</title>
        <authorList>
            <person name="Martinson E.O."/>
            <person name="Mrinalini"/>
            <person name="Kelkar Y.D."/>
            <person name="Chang C.H."/>
            <person name="Werren J.H."/>
        </authorList>
    </citation>
    <scope>NUCLEOTIDE SEQUENCE [LARGE SCALE GENOMIC DNA]</scope>
    <source>
        <strain evidence="1 2">Alberta</strain>
        <tissue evidence="1">Whole body</tissue>
    </source>
</reference>
<organism evidence="1 2">
    <name type="scientific">Trichomalopsis sarcophagae</name>
    <dbReference type="NCBI Taxonomy" id="543379"/>
    <lineage>
        <taxon>Eukaryota</taxon>
        <taxon>Metazoa</taxon>
        <taxon>Ecdysozoa</taxon>
        <taxon>Arthropoda</taxon>
        <taxon>Hexapoda</taxon>
        <taxon>Insecta</taxon>
        <taxon>Pterygota</taxon>
        <taxon>Neoptera</taxon>
        <taxon>Endopterygota</taxon>
        <taxon>Hymenoptera</taxon>
        <taxon>Apocrita</taxon>
        <taxon>Proctotrupomorpha</taxon>
        <taxon>Chalcidoidea</taxon>
        <taxon>Pteromalidae</taxon>
        <taxon>Pteromalinae</taxon>
        <taxon>Trichomalopsis</taxon>
    </lineage>
</organism>
<dbReference type="Proteomes" id="UP000215335">
    <property type="component" value="Unassembled WGS sequence"/>
</dbReference>
<gene>
    <name evidence="1" type="ORF">TSAR_012540</name>
</gene>
<proteinExistence type="predicted"/>
<accession>A0A232EES5</accession>